<dbReference type="RefSeq" id="XP_022934775.1">
    <property type="nucleotide sequence ID" value="XM_023079007.1"/>
</dbReference>
<dbReference type="PANTHER" id="PTHR31205">
    <property type="entry name" value="ACTIN CROSS-LINKING PROTEIN (DUF569)"/>
    <property type="match status" value="1"/>
</dbReference>
<dbReference type="CDD" id="cd23340">
    <property type="entry name" value="beta-trefoil_FSCN_ACP-like"/>
    <property type="match status" value="1"/>
</dbReference>
<organism evidence="3 4">
    <name type="scientific">Cucurbita moschata</name>
    <name type="common">Winter crookneck squash</name>
    <name type="synonym">Cucurbita pepo var. moschata</name>
    <dbReference type="NCBI Taxonomy" id="3662"/>
    <lineage>
        <taxon>Eukaryota</taxon>
        <taxon>Viridiplantae</taxon>
        <taxon>Streptophyta</taxon>
        <taxon>Embryophyta</taxon>
        <taxon>Tracheophyta</taxon>
        <taxon>Spermatophyta</taxon>
        <taxon>Magnoliopsida</taxon>
        <taxon>eudicotyledons</taxon>
        <taxon>Gunneridae</taxon>
        <taxon>Pentapetalae</taxon>
        <taxon>rosids</taxon>
        <taxon>fabids</taxon>
        <taxon>Cucurbitales</taxon>
        <taxon>Cucurbitaceae</taxon>
        <taxon>Cucurbiteae</taxon>
        <taxon>Cucurbita</taxon>
    </lineage>
</organism>
<protein>
    <submittedName>
        <fullName evidence="4">Uncharacterized protein LOC111441849 isoform X1</fullName>
    </submittedName>
</protein>
<dbReference type="Pfam" id="PF04601">
    <property type="entry name" value="DUF569"/>
    <property type="match status" value="1"/>
</dbReference>
<dbReference type="GeneID" id="111441849"/>
<name>A0A6J1F8P3_CUCMO</name>
<feature type="domain" description="DUF569" evidence="2">
    <location>
        <begin position="1"/>
        <end position="142"/>
    </location>
</feature>
<dbReference type="PANTHER" id="PTHR31205:SF69">
    <property type="entry name" value="ACTIN CROSS-LINKING PROTEIN (DUF569)"/>
    <property type="match status" value="1"/>
</dbReference>
<dbReference type="KEGG" id="cmos:111441849"/>
<dbReference type="InterPro" id="IPR007679">
    <property type="entry name" value="DUF569"/>
</dbReference>
<accession>A0A6J1F8P3</accession>
<dbReference type="Proteomes" id="UP000504609">
    <property type="component" value="Unplaced"/>
</dbReference>
<dbReference type="FunFam" id="2.80.10.50:FF:000067">
    <property type="entry name" value="BnaC05g19630D protein"/>
    <property type="match status" value="1"/>
</dbReference>
<dbReference type="InterPro" id="IPR008999">
    <property type="entry name" value="Actin-crosslinking"/>
</dbReference>
<keyword evidence="3" id="KW-1185">Reference proteome</keyword>
<proteinExistence type="predicted"/>
<feature type="region of interest" description="Disordered" evidence="1">
    <location>
        <begin position="162"/>
        <end position="194"/>
    </location>
</feature>
<sequence>MDLFRNAKVVLLRSHTKKYLFADEDEESVTQSRNGWTKNARWSVEFVRFSDSIIRLKSCYGKYLTASNQRLFLGMTGMKVLQTRPERLDSSHEWEPIKEHSLVRLKTQYGSFLRGNGGVPPWRNSVTHDAPHRTVTQEWILWNVEVIETEIQSSVHKTLAQPEPDLYSTSSSVSFESARPSTSESTNSGALNTLPKPEGRRIFYQIADDDGRMKIRRGIFYQTADDEWRMKIQRGTL</sequence>
<dbReference type="Gene3D" id="2.80.10.50">
    <property type="match status" value="1"/>
</dbReference>
<gene>
    <name evidence="4" type="primary">LOC111441849</name>
</gene>
<evidence type="ECO:0000313" key="3">
    <source>
        <dbReference type="Proteomes" id="UP000504609"/>
    </source>
</evidence>
<dbReference type="AlphaFoldDB" id="A0A6J1F8P3"/>
<dbReference type="SUPFAM" id="SSF50405">
    <property type="entry name" value="Actin-crosslinking proteins"/>
    <property type="match status" value="1"/>
</dbReference>
<evidence type="ECO:0000313" key="4">
    <source>
        <dbReference type="RefSeq" id="XP_022934775.1"/>
    </source>
</evidence>
<evidence type="ECO:0000259" key="2">
    <source>
        <dbReference type="Pfam" id="PF04601"/>
    </source>
</evidence>
<evidence type="ECO:0000256" key="1">
    <source>
        <dbReference type="SAM" id="MobiDB-lite"/>
    </source>
</evidence>
<feature type="compositionally biased region" description="Polar residues" evidence="1">
    <location>
        <begin position="167"/>
        <end position="191"/>
    </location>
</feature>
<reference evidence="4" key="1">
    <citation type="submission" date="2025-08" db="UniProtKB">
        <authorList>
            <consortium name="RefSeq"/>
        </authorList>
    </citation>
    <scope>IDENTIFICATION</scope>
    <source>
        <tissue evidence="4">Young leaves</tissue>
    </source>
</reference>